<name>A0ABQ0IDF6_9ALTE</name>
<evidence type="ECO:0000313" key="2">
    <source>
        <dbReference type="Proteomes" id="UP000008372"/>
    </source>
</evidence>
<dbReference type="Proteomes" id="UP000008372">
    <property type="component" value="Unassembled WGS sequence"/>
</dbReference>
<proteinExistence type="predicted"/>
<dbReference type="EMBL" id="BAEK01000080">
    <property type="protein sequence ID" value="GAC07332.1"/>
    <property type="molecule type" value="Genomic_DNA"/>
</dbReference>
<accession>A0ABQ0IDF6</accession>
<keyword evidence="2" id="KW-1185">Reference proteome</keyword>
<organism evidence="1 2">
    <name type="scientific">Paraglaciecola agarilytica NO2</name>
    <dbReference type="NCBI Taxonomy" id="1125747"/>
    <lineage>
        <taxon>Bacteria</taxon>
        <taxon>Pseudomonadati</taxon>
        <taxon>Pseudomonadota</taxon>
        <taxon>Gammaproteobacteria</taxon>
        <taxon>Alteromonadales</taxon>
        <taxon>Alteromonadaceae</taxon>
        <taxon>Paraglaciecola</taxon>
    </lineage>
</organism>
<reference evidence="1 2" key="1">
    <citation type="journal article" date="2014" name="Environ. Microbiol.">
        <title>Comparative genomics of the marine bacterial genus Glaciecola reveals the high degree of genomic diversity and genomic characteristic for cold adaptation.</title>
        <authorList>
            <person name="Qin Q.L."/>
            <person name="Xie B.B."/>
            <person name="Yu Y."/>
            <person name="Shu Y.L."/>
            <person name="Rong J.C."/>
            <person name="Zhang Y.J."/>
            <person name="Zhao D.L."/>
            <person name="Chen X.L."/>
            <person name="Zhang X.Y."/>
            <person name="Chen B."/>
            <person name="Zhou B.C."/>
            <person name="Zhang Y.Z."/>
        </authorList>
    </citation>
    <scope>NUCLEOTIDE SEQUENCE [LARGE SCALE GENOMIC DNA]</scope>
    <source>
        <strain evidence="1 2">NO2</strain>
    </source>
</reference>
<comment type="caution">
    <text evidence="1">The sequence shown here is derived from an EMBL/GenBank/DDBJ whole genome shotgun (WGS) entry which is preliminary data.</text>
</comment>
<gene>
    <name evidence="1" type="ORF">GAGA_4507</name>
</gene>
<sequence>MNKDIINRMMDKHSIGAKVIYDKINFLYEQALAFDHYHSEFLEHAVAGRELNLSTDRQFYLSNWGDHDMPKPTPIDS</sequence>
<protein>
    <submittedName>
        <fullName evidence="1">Uncharacterized protein</fullName>
    </submittedName>
</protein>
<evidence type="ECO:0000313" key="1">
    <source>
        <dbReference type="EMBL" id="GAC07332.1"/>
    </source>
</evidence>
<dbReference type="RefSeq" id="WP_008306256.1">
    <property type="nucleotide sequence ID" value="NZ_BAEK01000080.1"/>
</dbReference>